<keyword evidence="2" id="KW-0479">Metal-binding</keyword>
<comment type="similarity">
    <text evidence="1">Belongs to the tyrosinase family.</text>
</comment>
<dbReference type="PROSITE" id="PS00497">
    <property type="entry name" value="TYROSINASE_1"/>
    <property type="match status" value="1"/>
</dbReference>
<evidence type="ECO:0000256" key="2">
    <source>
        <dbReference type="ARBA" id="ARBA00022723"/>
    </source>
</evidence>
<dbReference type="InterPro" id="IPR008922">
    <property type="entry name" value="Di-copper_centre_dom_sf"/>
</dbReference>
<dbReference type="PANTHER" id="PTHR11474">
    <property type="entry name" value="TYROSINASE FAMILY MEMBER"/>
    <property type="match status" value="1"/>
</dbReference>
<protein>
    <submittedName>
        <fullName evidence="6">Tyrosinase</fullName>
    </submittedName>
</protein>
<gene>
    <name evidence="6" type="ORF">SAMN05216387_10783</name>
</gene>
<dbReference type="EMBL" id="FOBH01000007">
    <property type="protein sequence ID" value="SEL25065.1"/>
    <property type="molecule type" value="Genomic_DNA"/>
</dbReference>
<dbReference type="STRING" id="1233.SAMN05216387_10783"/>
<keyword evidence="7" id="KW-1185">Reference proteome</keyword>
<dbReference type="PROSITE" id="PS00498">
    <property type="entry name" value="TYROSINASE_2"/>
    <property type="match status" value="1"/>
</dbReference>
<dbReference type="SUPFAM" id="SSF48056">
    <property type="entry name" value="Di-copper centre-containing domain"/>
    <property type="match status" value="1"/>
</dbReference>
<proteinExistence type="inferred from homology"/>
<keyword evidence="3" id="KW-0186">Copper</keyword>
<dbReference type="PRINTS" id="PR00092">
    <property type="entry name" value="TYROSINASE"/>
</dbReference>
<feature type="domain" description="Tyrosinase copper-binding" evidence="5">
    <location>
        <begin position="213"/>
        <end position="224"/>
    </location>
</feature>
<feature type="domain" description="Tyrosinase copper-binding" evidence="4">
    <location>
        <begin position="63"/>
        <end position="80"/>
    </location>
</feature>
<dbReference type="RefSeq" id="WP_090828869.1">
    <property type="nucleotide sequence ID" value="NZ_FOBH01000007.1"/>
</dbReference>
<evidence type="ECO:0000256" key="1">
    <source>
        <dbReference type="ARBA" id="ARBA00009928"/>
    </source>
</evidence>
<reference evidence="6 7" key="1">
    <citation type="submission" date="2016-10" db="EMBL/GenBank/DDBJ databases">
        <authorList>
            <person name="de Groot N.N."/>
        </authorList>
    </citation>
    <scope>NUCLEOTIDE SEQUENCE [LARGE SCALE GENOMIC DNA]</scope>
    <source>
        <strain evidence="6 7">Nv1</strain>
    </source>
</reference>
<dbReference type="AlphaFoldDB" id="A0A1H7NPW0"/>
<accession>A0A1H7NPW0</accession>
<evidence type="ECO:0000256" key="3">
    <source>
        <dbReference type="ARBA" id="ARBA00023008"/>
    </source>
</evidence>
<dbReference type="GO" id="GO:0046872">
    <property type="term" value="F:metal ion binding"/>
    <property type="evidence" value="ECO:0007669"/>
    <property type="project" value="UniProtKB-KW"/>
</dbReference>
<evidence type="ECO:0000313" key="7">
    <source>
        <dbReference type="Proteomes" id="UP000198620"/>
    </source>
</evidence>
<dbReference type="GO" id="GO:0016491">
    <property type="term" value="F:oxidoreductase activity"/>
    <property type="evidence" value="ECO:0007669"/>
    <property type="project" value="InterPro"/>
</dbReference>
<sequence>MDIRHNHKDLSPTQKTAFVDAVLALKNDVDSVLHPGKQKRYDDFVEVHKNAMTGPAMFEPMPHGTSLFFPWHRVLLRQFELTLQAVANDASITLPYWDWNFSGTGNPFTPDFLGGDGDGAQGGRVTIGPFAYTTGRFEVRVWDDNRGDPGLRREFGEDANSWLPVATDISAGIARTPYWAGPSCFVLVASGVLHNPVHRWIGGNMADASSPNDPVFFLHHAFLDLLWERWKKHHPTIAPYLPASGFSGRDLNSTLIFHAPNEPSPWTESWIVGQVIDPSALGYGYA</sequence>
<dbReference type="InterPro" id="IPR002227">
    <property type="entry name" value="Tyrosinase_Cu-bd"/>
</dbReference>
<organism evidence="6 7">
    <name type="scientific">Nitrosovibrio tenuis</name>
    <dbReference type="NCBI Taxonomy" id="1233"/>
    <lineage>
        <taxon>Bacteria</taxon>
        <taxon>Pseudomonadati</taxon>
        <taxon>Pseudomonadota</taxon>
        <taxon>Betaproteobacteria</taxon>
        <taxon>Nitrosomonadales</taxon>
        <taxon>Nitrosomonadaceae</taxon>
        <taxon>Nitrosovibrio</taxon>
    </lineage>
</organism>
<evidence type="ECO:0000259" key="4">
    <source>
        <dbReference type="PROSITE" id="PS00497"/>
    </source>
</evidence>
<dbReference type="Gene3D" id="1.10.1280.10">
    <property type="entry name" value="Di-copper center containing domain from catechol oxidase"/>
    <property type="match status" value="1"/>
</dbReference>
<evidence type="ECO:0000313" key="6">
    <source>
        <dbReference type="EMBL" id="SEL25065.1"/>
    </source>
</evidence>
<name>A0A1H7NPW0_9PROT</name>
<dbReference type="PANTHER" id="PTHR11474:SF126">
    <property type="entry name" value="TYROSINASE-LIKE PROTEIN TYR-1-RELATED"/>
    <property type="match status" value="1"/>
</dbReference>
<dbReference type="Pfam" id="PF00264">
    <property type="entry name" value="Tyrosinase"/>
    <property type="match status" value="1"/>
</dbReference>
<dbReference type="Proteomes" id="UP000198620">
    <property type="component" value="Unassembled WGS sequence"/>
</dbReference>
<evidence type="ECO:0000259" key="5">
    <source>
        <dbReference type="PROSITE" id="PS00498"/>
    </source>
</evidence>
<dbReference type="OrthoDB" id="2874181at2"/>
<dbReference type="InterPro" id="IPR050316">
    <property type="entry name" value="Tyrosinase/Hemocyanin"/>
</dbReference>